<feature type="compositionally biased region" description="Polar residues" evidence="1">
    <location>
        <begin position="2281"/>
        <end position="2296"/>
    </location>
</feature>
<dbReference type="EMBL" id="FR799008">
    <property type="protein sequence ID" value="CAM40868.2"/>
    <property type="molecule type" value="Genomic_DNA"/>
</dbReference>
<gene>
    <name evidence="3" type="ORF">LBRM_33_3360</name>
</gene>
<feature type="domain" description="Flagellar attachment zone protein 1 conserved" evidence="2">
    <location>
        <begin position="811"/>
        <end position="898"/>
    </location>
</feature>
<feature type="region of interest" description="Disordered" evidence="1">
    <location>
        <begin position="2187"/>
        <end position="2300"/>
    </location>
</feature>
<dbReference type="GeneID" id="5419041"/>
<feature type="domain" description="Flagellar attachment zone protein 1 conserved" evidence="2">
    <location>
        <begin position="1645"/>
        <end position="1728"/>
    </location>
</feature>
<dbReference type="InterPro" id="IPR056614">
    <property type="entry name" value="FAZ1_cons"/>
</dbReference>
<feature type="domain" description="Flagellar attachment zone protein 1 conserved" evidence="2">
    <location>
        <begin position="653"/>
        <end position="740"/>
    </location>
</feature>
<name>A4HM17_LEIBR</name>
<dbReference type="InParanoid" id="A4HM17"/>
<evidence type="ECO:0000256" key="1">
    <source>
        <dbReference type="SAM" id="MobiDB-lite"/>
    </source>
</evidence>
<feature type="domain" description="Flagellar attachment zone protein 1 conserved" evidence="2">
    <location>
        <begin position="497"/>
        <end position="584"/>
    </location>
</feature>
<feature type="domain" description="Flagellar attachment zone protein 1 conserved" evidence="2">
    <location>
        <begin position="1285"/>
        <end position="1372"/>
    </location>
</feature>
<organism evidence="3 4">
    <name type="scientific">Leishmania braziliensis</name>
    <dbReference type="NCBI Taxonomy" id="5660"/>
    <lineage>
        <taxon>Eukaryota</taxon>
        <taxon>Discoba</taxon>
        <taxon>Euglenozoa</taxon>
        <taxon>Kinetoplastea</taxon>
        <taxon>Metakinetoplastina</taxon>
        <taxon>Trypanosomatida</taxon>
        <taxon>Trypanosomatidae</taxon>
        <taxon>Leishmaniinae</taxon>
        <taxon>Leishmania</taxon>
        <taxon>Leishmania braziliensis species complex</taxon>
    </lineage>
</organism>
<feature type="domain" description="Flagellar attachment zone protein 1 conserved" evidence="2">
    <location>
        <begin position="1127"/>
        <end position="1214"/>
    </location>
</feature>
<dbReference type="STRING" id="5660.A4HM17"/>
<sequence length="2327" mass="253233">MAAHEARAPALQRVGTPEEPRVGLVATKHRVRLDGDAWARVLEACPDLLKQEFTSDVCDATSLPPTSMRRLVLAAGSLVADFELAHSGLARTELNEQIARSPFTRTWALYQRVAAPEETLAPRAAPPAALQDSESFASLDVEEPPAVLRREGTPEVATMVAHEARAPALQRVGTPEEPRVGLVATTHRVRLDGDAWARVLEACPDLLKQEFTSDVCDATSLPPTSMRRLVLAAGSLVADFELAHGGLARTELNEQIARSPFTRTWALYQRVAAPEETLGPRAAPPATLQDSESFASLDVEEPPAVLRREGTPEVATMVAHEARAPALQRVGTPEEPRVGLVATTHRVRLDGDAWARVLEACPDLLKREFTSDVCDATSLPPTSMRRLVLAAGSLVADFELAHGGLARTELNEQIARSPFTRTWALYQRVAAPEETLAPRAAPLEEAPMVVVSDVPAEHELSQRTAEPVGFSRDDLASAGPAALQRVGTPEEPRVGLVATTHRVRLDGDAWARVLEACPDLLKQEFTSDVCDATSLPPTSMRRLVLAAGSLVADFELAHGGLARTELDEQIARSPFIRTWALYQRVAAPEETLGPRAATLEEAPMVVVSDVPAEHELSQRTAEPVGFSRDDLASAGPAALQRVGTPEEPRVGLVATTHRVRLDGDAWARVLEACPDLLKQEFTSDVCDATSLPPTSMRRLVLAAGSLVADFELAHGGLARTELDEQIARSPFTRTWALYQRVAAPEETLGPRAAPPAALQDSESFASLDVEEPPAVLRREGTPEVATMVAHEARAPALQRVGTPEEPRVGLVATTHRVRLDGDAWARVLEACPDLLKQEFTSDVCDATSLPPTSMRRLVLAAGSLVADFELAHGGLARTELDEQIARSPYTRTWALYQRVAAPEETLGPRAAPPAALQDSESFASLDVEEPPAVLRREGTPEVATMVAHEARAPALQRVGTPEEPRVGLVATTHRVRLDGDAWARVLEACPDLLKREFTSDVCDATSLPPTSMRRLVLAAGSLVADFELAHGGLARTELDEQIARSPFTRTWALYQRVAAPEETLAPRAAPPATLQDSESFASLDVEEPPAVLRREGTPEVATMVAHEARAPALQRVGTPEEPRVGLVATTHRVRLDGDAWARVLEACPDLLKREFTSDVCDATSLPPTSMRRLVLAAGSLVADFELAHGGLARTELDEQIARSPFTRTWALYQRVAAPEETLAPRAAPPATLQDSESFASLDVEEPPAVLRREGTPEVATMVAHEARAPALQRVGTPEEPRVGLVATTHRVRLDGDAWARVLEACPDLLKQEFTSDVCDATSLPPTSMRRLVLAAGSLVADFELAHGGLARTELDEQIARSPFTRTWALYQRVAAPEETLGPRAAPPAALQDSESFASLDVEEPPAVLRREGTPEVATMVAHEARAPALQRVGTPEEPRVGLVATTHRVRLDGDAWARVLEACPDLLKQEFTSDVCDATSLPPTSMRRLVLAAGSLVADFELAHGGLARTELDEQIARSPFTRTWALYQRVAAPEETLGPRAATLEEAPMVVVSDVPAEHELSQRTAKPSVLRRDGMVESRVVSEGDAMGECCHADGDDVIFFLEADGLSGDVLMSSPRVVLRASSSSLSVSVSVAEGSYFRGITRHRVTLEGRYWVMVISSPLLAEAFRLDVANALNVASEDVQHLELVAGSLVGTFAVVHSCDLLTTAEADEKLRAYHFPLTWAQYPETPDTAAGHFFEREALTTIRRSSRPVSSVSKRLVAPADTELLLTASGRRTPQRLPVVSQEASRSVLSSCAQTHSAPMIASVELETLFVASTVHEALPLSEKQTSTSDLPFPVCLEKINVSEPSMKLRGCTGPAPLVKEVQGSNVPETVSTKHRVGFVGHWWTVILKTHKDDFVAAFVRDTDEKLGYAPDSVDKVQCNEDTGDTIVTFRVTHPSTLLSKNIDLLLRSAPYADVWALYYKYAPSGAQEETCIGVTTYHRVGFVGSKWKDVLGRDMARFKDAFAADTATALNITPQVVRIADYAVADDIVVAFYVTHSVTDSEQAVDAKLELFNYQRVWDLYGNLNEMDELQRVVPCVMKRSPASHHTSSSLSGRPWAQHTSSVSATGGFCPNCRGSFSPQQEFLQLGESGGWQAQSVHSHCSSSGDAVHTTLMEDNYLAIRRSPRTPPIPQLARRFTSHARSEMKTSQSSSVQHRGGTSIAHGAQMTPRPPWYPSTNSSHIPHPPRQHSFSNTTRHLQRRVNLRELESELSHKQRKRKYQERQEQLDREMRRSLNCSRSSHSTGANTSVPRGFLPHIPVRYTRVRPNLQHTKNGLGHPLE</sequence>
<dbReference type="Pfam" id="PF23398">
    <property type="entry name" value="FAZ1_cons"/>
    <property type="match status" value="13"/>
</dbReference>
<dbReference type="VEuPathDB" id="TriTrypDB:LbrM.33.3360"/>
<proteinExistence type="predicted"/>
<feature type="domain" description="Flagellar attachment zone protein 1 conserved" evidence="2">
    <location>
        <begin position="969"/>
        <end position="1056"/>
    </location>
</feature>
<reference evidence="3 4" key="2">
    <citation type="journal article" date="2011" name="Genome Res.">
        <title>Chromosome and gene copy number variation allow major structural change between species and strains of Leishmania.</title>
        <authorList>
            <person name="Rogers M.B."/>
            <person name="Hilley J.D."/>
            <person name="Dickens N.J."/>
            <person name="Wilkes J."/>
            <person name="Bates P.A."/>
            <person name="Depledge D.P."/>
            <person name="Harris D."/>
            <person name="Her Y."/>
            <person name="Herzyk P."/>
            <person name="Imamura H."/>
            <person name="Otto T.D."/>
            <person name="Sanders M."/>
            <person name="Seeger K."/>
            <person name="Dujardin J.C."/>
            <person name="Berriman M."/>
            <person name="Smith D.F."/>
            <person name="Hertz-Fowler C."/>
            <person name="Mottram J.C."/>
        </authorList>
    </citation>
    <scope>NUCLEOTIDE SEQUENCE [LARGE SCALE GENOMIC DNA]</scope>
    <source>
        <strain evidence="3 4">MHOM/BR/75/M2904</strain>
    </source>
</reference>
<evidence type="ECO:0000313" key="3">
    <source>
        <dbReference type="EMBL" id="CAM40868.2"/>
    </source>
</evidence>
<feature type="domain" description="Flagellar attachment zone protein 1 conserved" evidence="2">
    <location>
        <begin position="1876"/>
        <end position="1966"/>
    </location>
</feature>
<feature type="domain" description="Flagellar attachment zone protein 1 conserved" evidence="2">
    <location>
        <begin position="341"/>
        <end position="428"/>
    </location>
</feature>
<feature type="compositionally biased region" description="Basic and acidic residues" evidence="1">
    <location>
        <begin position="2249"/>
        <end position="2259"/>
    </location>
</feature>
<feature type="domain" description="Flagellar attachment zone protein 1 conserved" evidence="2">
    <location>
        <begin position="183"/>
        <end position="270"/>
    </location>
</feature>
<feature type="compositionally biased region" description="Basic and acidic residues" evidence="1">
    <location>
        <begin position="2267"/>
        <end position="2279"/>
    </location>
</feature>
<reference evidence="3 4" key="1">
    <citation type="journal article" date="2007" name="Nat. Genet.">
        <title>Comparative genomic analysis of three Leishmania species that cause diverse human disease.</title>
        <authorList>
            <person name="Peacock C.S."/>
            <person name="Seeger K."/>
            <person name="Harris D."/>
            <person name="Murphy L."/>
            <person name="Ruiz J.C."/>
            <person name="Quail M.A."/>
            <person name="Peters N."/>
            <person name="Adlem E."/>
            <person name="Tivey A."/>
            <person name="Aslett M."/>
            <person name="Kerhornou A."/>
            <person name="Ivens A."/>
            <person name="Fraser A."/>
            <person name="Rajandream M.A."/>
            <person name="Carver T."/>
            <person name="Norbertczak H."/>
            <person name="Chillingworth T."/>
            <person name="Hance Z."/>
            <person name="Jagels K."/>
            <person name="Moule S."/>
            <person name="Ormond D."/>
            <person name="Rutter S."/>
            <person name="Squares R."/>
            <person name="Whitehead S."/>
            <person name="Rabbinowitsch E."/>
            <person name="Arrowsmith C."/>
            <person name="White B."/>
            <person name="Thurston S."/>
            <person name="Bringaud F."/>
            <person name="Baldauf S.L."/>
            <person name="Faulconbridge A."/>
            <person name="Jeffares D."/>
            <person name="Depledge D.P."/>
            <person name="Oyola S.O."/>
            <person name="Hilley J.D."/>
            <person name="Brito L.O."/>
            <person name="Tosi L.R."/>
            <person name="Barrell B."/>
            <person name="Cruz A.K."/>
            <person name="Mottram J.C."/>
            <person name="Smith D.F."/>
            <person name="Berriman M."/>
        </authorList>
    </citation>
    <scope>NUCLEOTIDE SEQUENCE [LARGE SCALE GENOMIC DNA]</scope>
    <source>
        <strain evidence="3 4">MHOM/BR/75/M2904</strain>
    </source>
</reference>
<feature type="domain" description="Flagellar attachment zone protein 1 conserved" evidence="2">
    <location>
        <begin position="25"/>
        <end position="112"/>
    </location>
</feature>
<feature type="domain" description="Flagellar attachment zone protein 1 conserved" evidence="2">
    <location>
        <begin position="1981"/>
        <end position="2069"/>
    </location>
</feature>
<keyword evidence="4" id="KW-1185">Reference proteome</keyword>
<dbReference type="PANTHER" id="PTHR34374:SF1">
    <property type="entry name" value="LARGE RIBOSOMAL RNA SUBUNIT ACCUMULATION PROTEIN YCED HOMOLOG 1, CHLOROPLASTIC"/>
    <property type="match status" value="1"/>
</dbReference>
<accession>A4HM17</accession>
<dbReference type="Proteomes" id="UP000007258">
    <property type="component" value="Chromosome 33"/>
</dbReference>
<dbReference type="RefSeq" id="XP_001568101.2">
    <property type="nucleotide sequence ID" value="XM_001568051.2"/>
</dbReference>
<evidence type="ECO:0000313" key="4">
    <source>
        <dbReference type="Proteomes" id="UP000007258"/>
    </source>
</evidence>
<dbReference type="KEGG" id="lbz:LBRM_33_3360"/>
<dbReference type="PANTHER" id="PTHR34374">
    <property type="entry name" value="LARGE RIBOSOMAL RNA SUBUNIT ACCUMULATION PROTEIN YCED HOMOLOG 1, CHLOROPLASTIC"/>
    <property type="match status" value="1"/>
</dbReference>
<protein>
    <recommendedName>
        <fullName evidence="2">Flagellar attachment zone protein 1 conserved domain-containing protein</fullName>
    </recommendedName>
</protein>
<evidence type="ECO:0000259" key="2">
    <source>
        <dbReference type="Pfam" id="PF23398"/>
    </source>
</evidence>
<feature type="domain" description="Flagellar attachment zone protein 1 conserved" evidence="2">
    <location>
        <begin position="1443"/>
        <end position="1530"/>
    </location>
</feature>